<keyword evidence="3" id="KW-1185">Reference proteome</keyword>
<dbReference type="EMBL" id="JBHMAA010000024">
    <property type="protein sequence ID" value="MFB9951308.1"/>
    <property type="molecule type" value="Genomic_DNA"/>
</dbReference>
<evidence type="ECO:0000313" key="2">
    <source>
        <dbReference type="EMBL" id="MFB9951308.1"/>
    </source>
</evidence>
<protein>
    <submittedName>
        <fullName evidence="2">Uncharacterized protein</fullName>
    </submittedName>
</protein>
<evidence type="ECO:0000256" key="1">
    <source>
        <dbReference type="SAM" id="Phobius"/>
    </source>
</evidence>
<keyword evidence="1" id="KW-1133">Transmembrane helix</keyword>
<keyword evidence="1" id="KW-0812">Transmembrane</keyword>
<organism evidence="2 3">
    <name type="scientific">Rhizobium puerariae</name>
    <dbReference type="NCBI Taxonomy" id="1585791"/>
    <lineage>
        <taxon>Bacteria</taxon>
        <taxon>Pseudomonadati</taxon>
        <taxon>Pseudomonadota</taxon>
        <taxon>Alphaproteobacteria</taxon>
        <taxon>Hyphomicrobiales</taxon>
        <taxon>Rhizobiaceae</taxon>
        <taxon>Rhizobium/Agrobacterium group</taxon>
        <taxon>Rhizobium</taxon>
    </lineage>
</organism>
<dbReference type="RefSeq" id="WP_377264121.1">
    <property type="nucleotide sequence ID" value="NZ_JBHMAA010000024.1"/>
</dbReference>
<proteinExistence type="predicted"/>
<dbReference type="Proteomes" id="UP001589692">
    <property type="component" value="Unassembled WGS sequence"/>
</dbReference>
<comment type="caution">
    <text evidence="2">The sequence shown here is derived from an EMBL/GenBank/DDBJ whole genome shotgun (WGS) entry which is preliminary data.</text>
</comment>
<accession>A0ABV6APQ1</accession>
<gene>
    <name evidence="2" type="ORF">ACFFP0_20870</name>
</gene>
<reference evidence="2 3" key="1">
    <citation type="submission" date="2024-09" db="EMBL/GenBank/DDBJ databases">
        <authorList>
            <person name="Sun Q."/>
            <person name="Mori K."/>
        </authorList>
    </citation>
    <scope>NUCLEOTIDE SEQUENCE [LARGE SCALE GENOMIC DNA]</scope>
    <source>
        <strain evidence="2 3">TBRC 4938</strain>
    </source>
</reference>
<sequence>MSIGVASLIAIALTFIAPVVCPVVLDIQKFEGAFFASWAAGVALFALVGLIVAIASVSRPDRDPFDSRARIFLQRQSGGHIDYMVDKLRDTIEPYVDYTRKKLIVEEWREDHGKFKIRHETKSVLRGFMDDVPAKFPAKLNYLAKCDPPPGGQKPCVSYIRVNGEDVHHFAEFDREFLYDFEGAAPKYGQCEVEHVMTYWIESANEQNRHKPIRFTRALDVVVENKDRKHSIMVRIEAGAKPQDILLKPGDERTVIQLFERRPDDYVYDFRILPA</sequence>
<feature type="transmembrane region" description="Helical" evidence="1">
    <location>
        <begin position="32"/>
        <end position="55"/>
    </location>
</feature>
<name>A0ABV6APQ1_9HYPH</name>
<evidence type="ECO:0000313" key="3">
    <source>
        <dbReference type="Proteomes" id="UP001589692"/>
    </source>
</evidence>
<keyword evidence="1" id="KW-0472">Membrane</keyword>